<accession>A0A9W9JWU5</accession>
<reference evidence="2" key="1">
    <citation type="submission" date="2022-11" db="EMBL/GenBank/DDBJ databases">
        <authorList>
            <person name="Petersen C."/>
        </authorList>
    </citation>
    <scope>NUCLEOTIDE SEQUENCE</scope>
    <source>
        <strain evidence="2">IBT 34128</strain>
    </source>
</reference>
<dbReference type="GeneID" id="81398796"/>
<dbReference type="RefSeq" id="XP_056507920.1">
    <property type="nucleotide sequence ID" value="XM_056659627.1"/>
</dbReference>
<reference evidence="2" key="2">
    <citation type="journal article" date="2023" name="IMA Fungus">
        <title>Comparative genomic study of the Penicillium genus elucidates a diverse pangenome and 15 lateral gene transfer events.</title>
        <authorList>
            <person name="Petersen C."/>
            <person name="Sorensen T."/>
            <person name="Nielsen M.R."/>
            <person name="Sondergaard T.E."/>
            <person name="Sorensen J.L."/>
            <person name="Fitzpatrick D.A."/>
            <person name="Frisvad J.C."/>
            <person name="Nielsen K.L."/>
        </authorList>
    </citation>
    <scope>NUCLEOTIDE SEQUENCE</scope>
    <source>
        <strain evidence="2">IBT 34128</strain>
    </source>
</reference>
<organism evidence="2 3">
    <name type="scientific">Penicillium alfredii</name>
    <dbReference type="NCBI Taxonomy" id="1506179"/>
    <lineage>
        <taxon>Eukaryota</taxon>
        <taxon>Fungi</taxon>
        <taxon>Dikarya</taxon>
        <taxon>Ascomycota</taxon>
        <taxon>Pezizomycotina</taxon>
        <taxon>Eurotiomycetes</taxon>
        <taxon>Eurotiomycetidae</taxon>
        <taxon>Eurotiales</taxon>
        <taxon>Aspergillaceae</taxon>
        <taxon>Penicillium</taxon>
    </lineage>
</organism>
<evidence type="ECO:0000313" key="3">
    <source>
        <dbReference type="Proteomes" id="UP001141434"/>
    </source>
</evidence>
<dbReference type="OrthoDB" id="3539644at2759"/>
<feature type="region of interest" description="Disordered" evidence="1">
    <location>
        <begin position="109"/>
        <end position="134"/>
    </location>
</feature>
<proteinExistence type="predicted"/>
<dbReference type="EMBL" id="JAPMSZ010000011">
    <property type="protein sequence ID" value="KAJ5084523.1"/>
    <property type="molecule type" value="Genomic_DNA"/>
</dbReference>
<evidence type="ECO:0000313" key="2">
    <source>
        <dbReference type="EMBL" id="KAJ5084523.1"/>
    </source>
</evidence>
<dbReference type="Proteomes" id="UP001141434">
    <property type="component" value="Unassembled WGS sequence"/>
</dbReference>
<evidence type="ECO:0000256" key="1">
    <source>
        <dbReference type="SAM" id="MobiDB-lite"/>
    </source>
</evidence>
<keyword evidence="3" id="KW-1185">Reference proteome</keyword>
<gene>
    <name evidence="2" type="ORF">NUU61_009102</name>
</gene>
<protein>
    <submittedName>
        <fullName evidence="2">Uncharacterized protein</fullName>
    </submittedName>
</protein>
<name>A0A9W9JWU5_9EURO</name>
<sequence length="417" mass="45619">MSIISTSTQESKKNKTHLGIIQLTNHTDLPTPQIKPDTPPREIFISKTGSQPIHGAFPLYDELSLTTVAGNISATIYPQPARRSHPHMPARVRIRSGSGSIQVSFAAPASISAMSQQKPQPQQETEKEEEEWSHACGYTSSHAQCSRDQPQANIFFFESLPSRHYEVDIETDSGSISGIFVFSSHIRLVTRINNYTEGYNDKGEDREERVPDGSINALLIPFISDTTALPPCSHSLLSYSDGTRNTSASILTQTGSGNQSIRLADPVTAFEGSNKENKRNKNKSETKRFAYLSMWTLSPFPFPFSKTETAAVSPPPAVASHISSSAGNLNITYPGLWTGHVRARSGLVLSDEAARISGLGMEVVNASSHSAFAQRYIGQREKKKKRSASAGTGWWGSRGDMDVSVWSGRGHIVFHVE</sequence>
<comment type="caution">
    <text evidence="2">The sequence shown here is derived from an EMBL/GenBank/DDBJ whole genome shotgun (WGS) entry which is preliminary data.</text>
</comment>
<dbReference type="AlphaFoldDB" id="A0A9W9JWU5"/>